<feature type="domain" description="HTH tetR-type" evidence="6">
    <location>
        <begin position="18"/>
        <end position="77"/>
    </location>
</feature>
<dbReference type="PROSITE" id="PS50977">
    <property type="entry name" value="HTH_TETR_2"/>
    <property type="match status" value="1"/>
</dbReference>
<dbReference type="Proteomes" id="UP001551658">
    <property type="component" value="Unassembled WGS sequence"/>
</dbReference>
<reference evidence="7 8" key="1">
    <citation type="submission" date="2024-06" db="EMBL/GenBank/DDBJ databases">
        <title>The Natural Products Discovery Center: Release of the First 8490 Sequenced Strains for Exploring Actinobacteria Biosynthetic Diversity.</title>
        <authorList>
            <person name="Kalkreuter E."/>
            <person name="Kautsar S.A."/>
            <person name="Yang D."/>
            <person name="Bader C.D."/>
            <person name="Teijaro C.N."/>
            <person name="Fluegel L."/>
            <person name="Davis C.M."/>
            <person name="Simpson J.R."/>
            <person name="Lauterbach L."/>
            <person name="Steele A.D."/>
            <person name="Gui C."/>
            <person name="Meng S."/>
            <person name="Li G."/>
            <person name="Viehrig K."/>
            <person name="Ye F."/>
            <person name="Su P."/>
            <person name="Kiefer A.F."/>
            <person name="Nichols A."/>
            <person name="Cepeda A.J."/>
            <person name="Yan W."/>
            <person name="Fan B."/>
            <person name="Jiang Y."/>
            <person name="Adhikari A."/>
            <person name="Zheng C.-J."/>
            <person name="Schuster L."/>
            <person name="Cowan T.M."/>
            <person name="Smanski M.J."/>
            <person name="Chevrette M.G."/>
            <person name="De Carvalho L.P.S."/>
            <person name="Shen B."/>
        </authorList>
    </citation>
    <scope>NUCLEOTIDE SEQUENCE [LARGE SCALE GENOMIC DNA]</scope>
    <source>
        <strain evidence="7 8">NPDC050671</strain>
    </source>
</reference>
<evidence type="ECO:0000313" key="8">
    <source>
        <dbReference type="Proteomes" id="UP001551658"/>
    </source>
</evidence>
<organism evidence="7 8">
    <name type="scientific">Nocardia fusca</name>
    <dbReference type="NCBI Taxonomy" id="941183"/>
    <lineage>
        <taxon>Bacteria</taxon>
        <taxon>Bacillati</taxon>
        <taxon>Actinomycetota</taxon>
        <taxon>Actinomycetes</taxon>
        <taxon>Mycobacteriales</taxon>
        <taxon>Nocardiaceae</taxon>
        <taxon>Nocardia</taxon>
    </lineage>
</organism>
<sequence length="256" mass="27351">MTEAITPSPKPVAAAGPVSTRDRLLDAAARLFYEQGVHIGIDTLCRAAGVSKRSMYQLFDSKDELMAASLLERTAPSYQDALIPAADDNRPPRVRILHVFEQLEALEQRHNFHGCPFVAAAVEIKSPDHPASQVARRQKDKLTAFFQEEAEHGGADNPDQLARQLTFVFDGASARSVVQAQRLDGLAITTAATLLDAAGMAESGVAPTDLRSTARRPPGSCTPPVAVDARPAESVADQAGSQSAEMVRPSPGMDVK</sequence>
<dbReference type="Gene3D" id="1.10.357.10">
    <property type="entry name" value="Tetracycline Repressor, domain 2"/>
    <property type="match status" value="1"/>
</dbReference>
<keyword evidence="1" id="KW-0805">Transcription regulation</keyword>
<evidence type="ECO:0000313" key="7">
    <source>
        <dbReference type="EMBL" id="MEV0364661.1"/>
    </source>
</evidence>
<dbReference type="SUPFAM" id="SSF48498">
    <property type="entry name" value="Tetracyclin repressor-like, C-terminal domain"/>
    <property type="match status" value="1"/>
</dbReference>
<feature type="region of interest" description="Disordered" evidence="5">
    <location>
        <begin position="207"/>
        <end position="256"/>
    </location>
</feature>
<proteinExistence type="predicted"/>
<dbReference type="InterPro" id="IPR036271">
    <property type="entry name" value="Tet_transcr_reg_TetR-rel_C_sf"/>
</dbReference>
<evidence type="ECO:0000256" key="1">
    <source>
        <dbReference type="ARBA" id="ARBA00023015"/>
    </source>
</evidence>
<keyword evidence="2 4" id="KW-0238">DNA-binding</keyword>
<accession>A0ABV3FAC7</accession>
<evidence type="ECO:0000259" key="6">
    <source>
        <dbReference type="PROSITE" id="PS50977"/>
    </source>
</evidence>
<dbReference type="PANTHER" id="PTHR47506:SF1">
    <property type="entry name" value="HTH-TYPE TRANSCRIPTIONAL REGULATOR YJDC"/>
    <property type="match status" value="1"/>
</dbReference>
<dbReference type="InterPro" id="IPR001647">
    <property type="entry name" value="HTH_TetR"/>
</dbReference>
<dbReference type="PANTHER" id="PTHR47506">
    <property type="entry name" value="TRANSCRIPTIONAL REGULATORY PROTEIN"/>
    <property type="match status" value="1"/>
</dbReference>
<evidence type="ECO:0000256" key="3">
    <source>
        <dbReference type="ARBA" id="ARBA00023163"/>
    </source>
</evidence>
<dbReference type="SUPFAM" id="SSF46689">
    <property type="entry name" value="Homeodomain-like"/>
    <property type="match status" value="1"/>
</dbReference>
<evidence type="ECO:0000256" key="4">
    <source>
        <dbReference type="PROSITE-ProRule" id="PRU00335"/>
    </source>
</evidence>
<gene>
    <name evidence="7" type="ORF">AB0H72_18380</name>
</gene>
<feature type="DNA-binding region" description="H-T-H motif" evidence="4">
    <location>
        <begin position="40"/>
        <end position="59"/>
    </location>
</feature>
<keyword evidence="3" id="KW-0804">Transcription</keyword>
<keyword evidence="8" id="KW-1185">Reference proteome</keyword>
<dbReference type="RefSeq" id="WP_357979972.1">
    <property type="nucleotide sequence ID" value="NZ_JBFAIH010000010.1"/>
</dbReference>
<evidence type="ECO:0000256" key="5">
    <source>
        <dbReference type="SAM" id="MobiDB-lite"/>
    </source>
</evidence>
<dbReference type="PRINTS" id="PR00455">
    <property type="entry name" value="HTHTETR"/>
</dbReference>
<dbReference type="Pfam" id="PF00440">
    <property type="entry name" value="TetR_N"/>
    <property type="match status" value="1"/>
</dbReference>
<dbReference type="InterPro" id="IPR009057">
    <property type="entry name" value="Homeodomain-like_sf"/>
</dbReference>
<name>A0ABV3FAC7_9NOCA</name>
<comment type="caution">
    <text evidence="7">The sequence shown here is derived from an EMBL/GenBank/DDBJ whole genome shotgun (WGS) entry which is preliminary data.</text>
</comment>
<evidence type="ECO:0000256" key="2">
    <source>
        <dbReference type="ARBA" id="ARBA00023125"/>
    </source>
</evidence>
<dbReference type="EMBL" id="JBFAIH010000010">
    <property type="protein sequence ID" value="MEV0364661.1"/>
    <property type="molecule type" value="Genomic_DNA"/>
</dbReference>
<protein>
    <submittedName>
        <fullName evidence="7">TetR/AcrR family transcriptional regulator</fullName>
    </submittedName>
</protein>